<dbReference type="RefSeq" id="XP_031747227.1">
    <property type="nucleotide sequence ID" value="XM_031891367.1"/>
</dbReference>
<keyword evidence="4 10" id="KW-0472">Membrane</keyword>
<dbReference type="InterPro" id="IPR034027">
    <property type="entry name" value="Reprolysin_adamalysin"/>
</dbReference>
<feature type="compositionally biased region" description="Polar residues" evidence="9">
    <location>
        <begin position="740"/>
        <end position="752"/>
    </location>
</feature>
<keyword evidence="11" id="KW-0732">Signal</keyword>
<comment type="subcellular location">
    <subcellularLocation>
        <location evidence="1">Membrane</location>
        <topology evidence="1">Single-pass membrane protein</topology>
    </subcellularLocation>
</comment>
<dbReference type="PROSITE" id="PS50215">
    <property type="entry name" value="ADAM_MEPRO"/>
    <property type="match status" value="1"/>
</dbReference>
<feature type="domain" description="Peptidase M12B" evidence="14">
    <location>
        <begin position="209"/>
        <end position="408"/>
    </location>
</feature>
<evidence type="ECO:0000313" key="17">
    <source>
        <dbReference type="Xenbase" id="XB-GENE-5944438"/>
    </source>
</evidence>
<proteinExistence type="predicted"/>
<keyword evidence="8" id="KW-0479">Metal-binding</keyword>
<dbReference type="GO" id="GO:0016020">
    <property type="term" value="C:membrane"/>
    <property type="evidence" value="ECO:0007669"/>
    <property type="project" value="UniProtKB-SubCell"/>
</dbReference>
<evidence type="ECO:0000313" key="15">
    <source>
        <dbReference type="Proteomes" id="UP000008143"/>
    </source>
</evidence>
<dbReference type="Pfam" id="PF00200">
    <property type="entry name" value="Disintegrin"/>
    <property type="match status" value="1"/>
</dbReference>
<evidence type="ECO:0000256" key="4">
    <source>
        <dbReference type="ARBA" id="ARBA00023136"/>
    </source>
</evidence>
<dbReference type="InterPro" id="IPR002870">
    <property type="entry name" value="Peptidase_M12B_N"/>
</dbReference>
<dbReference type="GO" id="GO:0045087">
    <property type="term" value="P:innate immune response"/>
    <property type="evidence" value="ECO:0000318"/>
    <property type="project" value="GO_Central"/>
</dbReference>
<keyword evidence="16" id="KW-0482">Metalloprotease</keyword>
<feature type="domain" description="EGF-like" evidence="12">
    <location>
        <begin position="647"/>
        <end position="679"/>
    </location>
</feature>
<dbReference type="SMART" id="SM00050">
    <property type="entry name" value="DISIN"/>
    <property type="match status" value="1"/>
</dbReference>
<dbReference type="GO" id="GO:0006508">
    <property type="term" value="P:proteolysis"/>
    <property type="evidence" value="ECO:0000318"/>
    <property type="project" value="GO_Central"/>
</dbReference>
<dbReference type="GO" id="GO:0005615">
    <property type="term" value="C:extracellular space"/>
    <property type="evidence" value="ECO:0000318"/>
    <property type="project" value="GO_Central"/>
</dbReference>
<accession>A0A8J1INR5</accession>
<evidence type="ECO:0000256" key="9">
    <source>
        <dbReference type="SAM" id="MobiDB-lite"/>
    </source>
</evidence>
<dbReference type="CTD" id="8751"/>
<feature type="disulfide bond" evidence="7">
    <location>
        <begin position="651"/>
        <end position="661"/>
    </location>
</feature>
<dbReference type="PROSITE" id="PS50026">
    <property type="entry name" value="EGF_3"/>
    <property type="match status" value="1"/>
</dbReference>
<feature type="transmembrane region" description="Helical" evidence="10">
    <location>
        <begin position="701"/>
        <end position="724"/>
    </location>
</feature>
<dbReference type="Pfam" id="PF01421">
    <property type="entry name" value="Reprolysin"/>
    <property type="match status" value="1"/>
</dbReference>
<dbReference type="AlphaFoldDB" id="A0A8J1INR5"/>
<dbReference type="SUPFAM" id="SSF55486">
    <property type="entry name" value="Metalloproteases ('zincins'), catalytic domain"/>
    <property type="match status" value="1"/>
</dbReference>
<keyword evidence="5 7" id="KW-1015">Disulfide bond</keyword>
<feature type="disulfide bond" evidence="6">
    <location>
        <begin position="475"/>
        <end position="495"/>
    </location>
</feature>
<feature type="binding site" evidence="8">
    <location>
        <position position="355"/>
    </location>
    <ligand>
        <name>Zn(2+)</name>
        <dbReference type="ChEBI" id="CHEBI:29105"/>
        <note>catalytic</note>
    </ligand>
</feature>
<sequence length="878" mass="95152">MRVGPFRLLQLLLCGLCLGLSTRDRAVSHRVAVQPDSPLYWEVTPRLHRSGHRLGLQEAMQILPDDLQISMEIDGEQVQLDLERNRHLVPGSHRLIYYLPNGSRVTDQDPGVANCYYQGQLEGQTGPWSSLSLCSGIRGIIMTSPERGFSIEPLPGDPSHKHIVRLTQENPKNSSCGNSETPHLLTGTIGTQSREPHHRTKRDVVTERKFVELAMVADNREYKLLHGDMKGLHIRMLEIANKVDAFYRPLNVRVALVAVEVWNQKDQINISTNPAETLYRFLSWRERSLLPLVANDNAQLLTGLTFKNSSVGMATLNSMCSSGGSGGVSMDHSVSILGVASTLAHQLGHNLGLSHDTDRKCGQPSKGKKWIMEPSAGFLPGLEFSNCSLADLEFSLRRGGGMCLFNVPPPKRLFGEPQCGNFLVEEGEQCDCGLTQDCRDPCCDASLCQLRSGAQCSSGDQCCEGCKLKVSGWMCREPLGACDLPEYCNGESPHCPPNVYLQNGETCDQGYCYRGECRTLRAQCLDVWGPGSAPAPDPCFSKVNVRGDKYGNCGRSPDGTYLPCAESDVWCGKIQCQGGSARSRLGAGAQTVLVSVTINGSELSCRGTHFDLGDDIWDSAVLVATGTPCGTGKVCIGQKCEDVSRLKVQNCRNKCNGRGVCNSNSNCHCDPGWAPPDCVGSGQGGSIDSGSLSGRPDGSSVTAALLVLFLLVVPLLVLLGICYIKRDTLQRRLGKFSTSSKCQYRVAQSGNDPSRPQRPPPPNWAQGTELQVMSTHSKGPDRPDPPAKPLPPDPLPKRCQADDEDRPPPPARPLPADPAPRQVQPPVPGKPPPPKKPLPLDPLSQAPLLTVPAYPDHMIAAPSRPAPPPPHSDRAQQV</sequence>
<feature type="domain" description="Disintegrin" evidence="13">
    <location>
        <begin position="416"/>
        <end position="503"/>
    </location>
</feature>
<dbReference type="Gene3D" id="4.10.70.10">
    <property type="entry name" value="Disintegrin domain"/>
    <property type="match status" value="1"/>
</dbReference>
<dbReference type="Pfam" id="PF08516">
    <property type="entry name" value="ADAM_CR"/>
    <property type="match status" value="1"/>
</dbReference>
<keyword evidence="8" id="KW-0862">Zinc</keyword>
<dbReference type="GO" id="GO:0005178">
    <property type="term" value="F:integrin binding"/>
    <property type="evidence" value="ECO:0000318"/>
    <property type="project" value="GO_Central"/>
</dbReference>
<dbReference type="SMART" id="SM00608">
    <property type="entry name" value="ACR"/>
    <property type="match status" value="1"/>
</dbReference>
<dbReference type="FunFam" id="3.40.390.10:FF:000002">
    <property type="entry name" value="Disintegrin and metalloproteinase domain-containing protein 22"/>
    <property type="match status" value="1"/>
</dbReference>
<dbReference type="OrthoDB" id="5951731at2759"/>
<dbReference type="GO" id="GO:0004222">
    <property type="term" value="F:metalloendopeptidase activity"/>
    <property type="evidence" value="ECO:0000318"/>
    <property type="project" value="GO_Central"/>
</dbReference>
<evidence type="ECO:0000259" key="14">
    <source>
        <dbReference type="PROSITE" id="PS50215"/>
    </source>
</evidence>
<dbReference type="Proteomes" id="UP000008143">
    <property type="component" value="Chromosome 8"/>
</dbReference>
<dbReference type="GeneID" id="100145641"/>
<dbReference type="InterPro" id="IPR001590">
    <property type="entry name" value="Peptidase_M12B"/>
</dbReference>
<dbReference type="Pfam" id="PF01562">
    <property type="entry name" value="Pep_M12B_propep"/>
    <property type="match status" value="1"/>
</dbReference>
<evidence type="ECO:0000256" key="11">
    <source>
        <dbReference type="SAM" id="SignalP"/>
    </source>
</evidence>
<keyword evidence="2 10" id="KW-0812">Transmembrane</keyword>
<dbReference type="GO" id="GO:0007229">
    <property type="term" value="P:integrin-mediated signaling pathway"/>
    <property type="evidence" value="ECO:0000318"/>
    <property type="project" value="GO_Central"/>
</dbReference>
<evidence type="ECO:0000256" key="5">
    <source>
        <dbReference type="ARBA" id="ARBA00023157"/>
    </source>
</evidence>
<dbReference type="InterPro" id="IPR024079">
    <property type="entry name" value="MetalloPept_cat_dom_sf"/>
</dbReference>
<evidence type="ECO:0000256" key="8">
    <source>
        <dbReference type="PROSITE-ProRule" id="PRU00276"/>
    </source>
</evidence>
<evidence type="ECO:0000256" key="1">
    <source>
        <dbReference type="ARBA" id="ARBA00004167"/>
    </source>
</evidence>
<dbReference type="PANTHER" id="PTHR11905">
    <property type="entry name" value="ADAM A DISINTEGRIN AND METALLOPROTEASE DOMAIN"/>
    <property type="match status" value="1"/>
</dbReference>
<keyword evidence="16" id="KW-0645">Protease</keyword>
<keyword evidence="7" id="KW-0245">EGF-like domain</keyword>
<feature type="signal peptide" evidence="11">
    <location>
        <begin position="1"/>
        <end position="19"/>
    </location>
</feature>
<dbReference type="InterPro" id="IPR006586">
    <property type="entry name" value="ADAM_Cys-rich"/>
</dbReference>
<dbReference type="InterPro" id="IPR000742">
    <property type="entry name" value="EGF"/>
</dbReference>
<dbReference type="FunFam" id="4.10.70.10:FF:000001">
    <property type="entry name" value="Disintegrin and metalloproteinase domain-containing protein 22"/>
    <property type="match status" value="1"/>
</dbReference>
<evidence type="ECO:0000256" key="7">
    <source>
        <dbReference type="PROSITE-ProRule" id="PRU00076"/>
    </source>
</evidence>
<dbReference type="InterPro" id="IPR036436">
    <property type="entry name" value="Disintegrin_dom_sf"/>
</dbReference>
<gene>
    <name evidence="16 17" type="primary">adam15</name>
</gene>
<protein>
    <submittedName>
        <fullName evidence="16">Disintegrin and metalloproteinase domain-containing protein 15 isoform X6</fullName>
    </submittedName>
</protein>
<evidence type="ECO:0000259" key="12">
    <source>
        <dbReference type="PROSITE" id="PS50026"/>
    </source>
</evidence>
<keyword evidence="15" id="KW-1185">Reference proteome</keyword>
<evidence type="ECO:0000313" key="16">
    <source>
        <dbReference type="RefSeq" id="XP_031747227.1"/>
    </source>
</evidence>
<keyword evidence="3 10" id="KW-1133">Transmembrane helix</keyword>
<dbReference type="Gene3D" id="3.40.390.10">
    <property type="entry name" value="Collagenase (Catalytic Domain)"/>
    <property type="match status" value="1"/>
</dbReference>
<keyword evidence="16" id="KW-0378">Hydrolase</keyword>
<dbReference type="InterPro" id="IPR001762">
    <property type="entry name" value="Disintegrin_dom"/>
</dbReference>
<organism evidence="15 16">
    <name type="scientific">Xenopus tropicalis</name>
    <name type="common">Western clawed frog</name>
    <name type="synonym">Silurana tropicalis</name>
    <dbReference type="NCBI Taxonomy" id="8364"/>
    <lineage>
        <taxon>Eukaryota</taxon>
        <taxon>Metazoa</taxon>
        <taxon>Chordata</taxon>
        <taxon>Craniata</taxon>
        <taxon>Vertebrata</taxon>
        <taxon>Euteleostomi</taxon>
        <taxon>Amphibia</taxon>
        <taxon>Batrachia</taxon>
        <taxon>Anura</taxon>
        <taxon>Pipoidea</taxon>
        <taxon>Pipidae</taxon>
        <taxon>Xenopodinae</taxon>
        <taxon>Xenopus</taxon>
        <taxon>Silurana</taxon>
    </lineage>
</organism>
<feature type="binding site" evidence="8">
    <location>
        <position position="349"/>
    </location>
    <ligand>
        <name>Zn(2+)</name>
        <dbReference type="ChEBI" id="CHEBI:29105"/>
        <note>catalytic</note>
    </ligand>
</feature>
<evidence type="ECO:0000259" key="13">
    <source>
        <dbReference type="PROSITE" id="PS50214"/>
    </source>
</evidence>
<feature type="chain" id="PRO_5035195705" evidence="11">
    <location>
        <begin position="20"/>
        <end position="878"/>
    </location>
</feature>
<dbReference type="PROSITE" id="PS01186">
    <property type="entry name" value="EGF_2"/>
    <property type="match status" value="1"/>
</dbReference>
<dbReference type="Gene3D" id="2.60.120.260">
    <property type="entry name" value="Galactose-binding domain-like"/>
    <property type="match status" value="1"/>
</dbReference>
<evidence type="ECO:0000256" key="3">
    <source>
        <dbReference type="ARBA" id="ARBA00022989"/>
    </source>
</evidence>
<feature type="binding site" evidence="8">
    <location>
        <position position="345"/>
    </location>
    <ligand>
        <name>Zn(2+)</name>
        <dbReference type="ChEBI" id="CHEBI:29105"/>
        <note>catalytic</note>
    </ligand>
</feature>
<dbReference type="AGR" id="Xenbase:XB-GENE-5944438"/>
<dbReference type="GO" id="GO:0046872">
    <property type="term" value="F:metal ion binding"/>
    <property type="evidence" value="ECO:0007669"/>
    <property type="project" value="UniProtKB-KW"/>
</dbReference>
<dbReference type="PANTHER" id="PTHR11905:SF130">
    <property type="entry name" value="DISINTEGRIN AND METALLOPROTEINASE DOMAIN-CONTAINING PROTEIN 15"/>
    <property type="match status" value="1"/>
</dbReference>
<dbReference type="SUPFAM" id="SSF57552">
    <property type="entry name" value="Blood coagulation inhibitor (disintegrin)"/>
    <property type="match status" value="1"/>
</dbReference>
<dbReference type="CDD" id="cd04269">
    <property type="entry name" value="ZnMc_adamalysin_II_like"/>
    <property type="match status" value="1"/>
</dbReference>
<comment type="caution">
    <text evidence="7">Lacks conserved residue(s) required for the propagation of feature annotation.</text>
</comment>
<reference evidence="16" key="1">
    <citation type="submission" date="2025-08" db="UniProtKB">
        <authorList>
            <consortium name="RefSeq"/>
        </authorList>
    </citation>
    <scope>IDENTIFICATION</scope>
    <source>
        <strain evidence="16">Nigerian</strain>
        <tissue evidence="16">Liver and blood</tissue>
    </source>
</reference>
<evidence type="ECO:0000256" key="6">
    <source>
        <dbReference type="PROSITE-ProRule" id="PRU00068"/>
    </source>
</evidence>
<name>A0A8J1INR5_XENTR</name>
<feature type="disulfide bond" evidence="7">
    <location>
        <begin position="669"/>
        <end position="678"/>
    </location>
</feature>
<feature type="region of interest" description="Disordered" evidence="9">
    <location>
        <begin position="740"/>
        <end position="878"/>
    </location>
</feature>
<dbReference type="PROSITE" id="PS50214">
    <property type="entry name" value="DISINTEGRIN_2"/>
    <property type="match status" value="1"/>
</dbReference>
<evidence type="ECO:0000256" key="10">
    <source>
        <dbReference type="SAM" id="Phobius"/>
    </source>
</evidence>
<dbReference type="OMA" id="HADSWAS"/>
<feature type="compositionally biased region" description="Pro residues" evidence="9">
    <location>
        <begin position="808"/>
        <end position="840"/>
    </location>
</feature>
<evidence type="ECO:0000256" key="2">
    <source>
        <dbReference type="ARBA" id="ARBA00022692"/>
    </source>
</evidence>
<feature type="compositionally biased region" description="Polar residues" evidence="9">
    <location>
        <begin position="765"/>
        <end position="777"/>
    </location>
</feature>
<dbReference type="Xenbase" id="XB-GENE-5944438">
    <property type="gene designation" value="adam15"/>
</dbReference>